<dbReference type="AlphaFoldDB" id="A0A381QCG0"/>
<dbReference type="PANTHER" id="PTHR43808:SF17">
    <property type="entry name" value="PEPTIDASE M20"/>
    <property type="match status" value="1"/>
</dbReference>
<dbReference type="SUPFAM" id="SSF55031">
    <property type="entry name" value="Bacterial exopeptidase dimerisation domain"/>
    <property type="match status" value="1"/>
</dbReference>
<organism evidence="4">
    <name type="scientific">marine metagenome</name>
    <dbReference type="NCBI Taxonomy" id="408172"/>
    <lineage>
        <taxon>unclassified sequences</taxon>
        <taxon>metagenomes</taxon>
        <taxon>ecological metagenomes</taxon>
    </lineage>
</organism>
<reference evidence="4" key="1">
    <citation type="submission" date="2018-05" db="EMBL/GenBank/DDBJ databases">
        <authorList>
            <person name="Lanie J.A."/>
            <person name="Ng W.-L."/>
            <person name="Kazmierczak K.M."/>
            <person name="Andrzejewski T.M."/>
            <person name="Davidsen T.M."/>
            <person name="Wayne K.J."/>
            <person name="Tettelin H."/>
            <person name="Glass J.I."/>
            <person name="Rusch D."/>
            <person name="Podicherti R."/>
            <person name="Tsui H.-C.T."/>
            <person name="Winkler M.E."/>
        </authorList>
    </citation>
    <scope>NUCLEOTIDE SEQUENCE</scope>
</reference>
<protein>
    <recommendedName>
        <fullName evidence="3">Peptidase M20 dimerisation domain-containing protein</fullName>
    </recommendedName>
</protein>
<dbReference type="EMBL" id="UINC01001298">
    <property type="protein sequence ID" value="SUZ76986.1"/>
    <property type="molecule type" value="Genomic_DNA"/>
</dbReference>
<accession>A0A381QCG0</accession>
<dbReference type="InterPro" id="IPR002933">
    <property type="entry name" value="Peptidase_M20"/>
</dbReference>
<dbReference type="Gene3D" id="3.40.630.10">
    <property type="entry name" value="Zn peptidases"/>
    <property type="match status" value="1"/>
</dbReference>
<proteinExistence type="predicted"/>
<evidence type="ECO:0000313" key="4">
    <source>
        <dbReference type="EMBL" id="SUZ76986.1"/>
    </source>
</evidence>
<evidence type="ECO:0000256" key="2">
    <source>
        <dbReference type="ARBA" id="ARBA00022801"/>
    </source>
</evidence>
<dbReference type="PANTHER" id="PTHR43808">
    <property type="entry name" value="ACETYLORNITHINE DEACETYLASE"/>
    <property type="match status" value="1"/>
</dbReference>
<dbReference type="Pfam" id="PF07687">
    <property type="entry name" value="M20_dimer"/>
    <property type="match status" value="1"/>
</dbReference>
<dbReference type="InterPro" id="IPR036264">
    <property type="entry name" value="Bact_exopeptidase_dim_dom"/>
</dbReference>
<dbReference type="GO" id="GO:0046872">
    <property type="term" value="F:metal ion binding"/>
    <property type="evidence" value="ECO:0007669"/>
    <property type="project" value="UniProtKB-KW"/>
</dbReference>
<keyword evidence="1" id="KW-0479">Metal-binding</keyword>
<evidence type="ECO:0000256" key="1">
    <source>
        <dbReference type="ARBA" id="ARBA00022723"/>
    </source>
</evidence>
<dbReference type="GO" id="GO:0016787">
    <property type="term" value="F:hydrolase activity"/>
    <property type="evidence" value="ECO:0007669"/>
    <property type="project" value="UniProtKB-KW"/>
</dbReference>
<name>A0A381QCG0_9ZZZZ</name>
<keyword evidence="2" id="KW-0378">Hydrolase</keyword>
<sequence>MLPDTILEDRSRDVSQLLGRADVRAAGEHILATDDKTLADQIDLTEIPAPPFGEDARGRRMAELLGAAGLSNVEQDSVGNVVALRPGAEDREPLVLSAHLDTVFPAGTDVTVHADGDLFRAPGVSDDGRGLAALVTVARALSQADITTRTPILFAATVGEEGSGDLRGVRHLFESGGVAADAAGFISLDGAGMKYVVTRALGARRFRVALSGQGGHSWINYGAPNPIHALGRAIGALASWPPPTDPALSLTVARWGGGTSVNAIPAEAWAELDFRSESIGHLDVGEERLRAVLDRSVAEENAGVTDQDGRLRVDVTVVGRRPAGVTALDSPLVEAALAATRVSGVEPEVTASSTDANLPMSLGIPAITLGAGGSAGAVHTTDEWYHNGNGSIGIQRALHTVLLVSGLD</sequence>
<evidence type="ECO:0000259" key="3">
    <source>
        <dbReference type="Pfam" id="PF07687"/>
    </source>
</evidence>
<dbReference type="InterPro" id="IPR011650">
    <property type="entry name" value="Peptidase_M20_dimer"/>
</dbReference>
<dbReference type="Gene3D" id="3.30.70.360">
    <property type="match status" value="1"/>
</dbReference>
<feature type="domain" description="Peptidase M20 dimerisation" evidence="3">
    <location>
        <begin position="202"/>
        <end position="295"/>
    </location>
</feature>
<dbReference type="Pfam" id="PF01546">
    <property type="entry name" value="Peptidase_M20"/>
    <property type="match status" value="1"/>
</dbReference>
<gene>
    <name evidence="4" type="ORF">METZ01_LOCUS29840</name>
</gene>
<dbReference type="SUPFAM" id="SSF53187">
    <property type="entry name" value="Zn-dependent exopeptidases"/>
    <property type="match status" value="1"/>
</dbReference>
<dbReference type="InterPro" id="IPR050072">
    <property type="entry name" value="Peptidase_M20A"/>
</dbReference>